<organism evidence="1 2">
    <name type="scientific">Entomophthora muscae</name>
    <dbReference type="NCBI Taxonomy" id="34485"/>
    <lineage>
        <taxon>Eukaryota</taxon>
        <taxon>Fungi</taxon>
        <taxon>Fungi incertae sedis</taxon>
        <taxon>Zoopagomycota</taxon>
        <taxon>Entomophthoromycotina</taxon>
        <taxon>Entomophthoromycetes</taxon>
        <taxon>Entomophthorales</taxon>
        <taxon>Entomophthoraceae</taxon>
        <taxon>Entomophthora</taxon>
    </lineage>
</organism>
<keyword evidence="2" id="KW-1185">Reference proteome</keyword>
<comment type="caution">
    <text evidence="1">The sequence shown here is derived from an EMBL/GenBank/DDBJ whole genome shotgun (WGS) entry which is preliminary data.</text>
</comment>
<dbReference type="Proteomes" id="UP001165960">
    <property type="component" value="Unassembled WGS sequence"/>
</dbReference>
<gene>
    <name evidence="1" type="ORF">DSO57_1017992</name>
</gene>
<accession>A0ACC2U2Z2</accession>
<evidence type="ECO:0000313" key="1">
    <source>
        <dbReference type="EMBL" id="KAJ9081132.1"/>
    </source>
</evidence>
<sequence>MSSMNKTIVLYGSETGNSEALARRIGDEATEKISFFKTDSSNIQASLVVSPLDSFEAWHKANSGTIKNLAIIVVSSTGDGEAPKGAVQFLNYLELELKSCNLDTKLPFEGVYFALLGMGDKDYDDTFGKFPTLVFEGLVKLGAKPILSLEITDENEGIELVSEPWIEKLWPAITQASEERHIDSIMPKAQPIKPMSSAEVKAALIPSLEPSNNAINSTLPPIYDQKLNIEVPDTFDELKGLPRMPAEVCSLMPVVENTETPSKDLPLPQFVKQAFPSLIWGQVKKVSSLTSSEALKRTLALELEVPRDSLYYIPGDVIGIPQPNDNQLVTLLLQRLRLDTDSLYLLSPSTGQLPSHLVACGAAPVTPRVLLSYAVDISIVLKKPLLRVLSQCCTDPSEATALDWLASKQGASQFTALRDHAPTLLELLNAFPSSQPSLARLLDVLSPLQPRHYSITSTPLTAPSQIQLIFNVVQYRTQGLLRHGLFTPWIDRASGLAPAKSDVTPTSLKLPFFLKPHGPMSFHLPSNPKTPLILVGPGTGIAPLLSFVRHRQAQRSLARRAGTIGPRLEEDIRARYGPIWLIAGFRHPDHDFLASEELHILVQDATLDRLDVAFSRLETASFSQPAGQLGCLAPPSHTGAKYVQDALTNNAAYWRELMISKGACFYLCGDAGEMARDVNATLLRLLGDCDLGELTPAAQMAAWNKEGRIKRDLW</sequence>
<name>A0ACC2U2Z2_9FUNG</name>
<dbReference type="EMBL" id="QTSX02001497">
    <property type="protein sequence ID" value="KAJ9081132.1"/>
    <property type="molecule type" value="Genomic_DNA"/>
</dbReference>
<proteinExistence type="predicted"/>
<reference evidence="1" key="1">
    <citation type="submission" date="2022-04" db="EMBL/GenBank/DDBJ databases">
        <title>Genome of the entomopathogenic fungus Entomophthora muscae.</title>
        <authorList>
            <person name="Elya C."/>
            <person name="Lovett B.R."/>
            <person name="Lee E."/>
            <person name="Macias A.M."/>
            <person name="Hajek A.E."/>
            <person name="De Bivort B.L."/>
            <person name="Kasson M.T."/>
            <person name="De Fine Licht H.H."/>
            <person name="Stajich J.E."/>
        </authorList>
    </citation>
    <scope>NUCLEOTIDE SEQUENCE</scope>
    <source>
        <strain evidence="1">Berkeley</strain>
    </source>
</reference>
<protein>
    <submittedName>
        <fullName evidence="1">Uncharacterized protein</fullName>
    </submittedName>
</protein>
<evidence type="ECO:0000313" key="2">
    <source>
        <dbReference type="Proteomes" id="UP001165960"/>
    </source>
</evidence>